<dbReference type="EnsemblMetazoa" id="GPPI007666-RA">
    <property type="protein sequence ID" value="GPPI007666-PA"/>
    <property type="gene ID" value="GPPI007666"/>
</dbReference>
<dbReference type="Pfam" id="PF12832">
    <property type="entry name" value="MFS_1_like"/>
    <property type="match status" value="1"/>
</dbReference>
<dbReference type="InterPro" id="IPR024989">
    <property type="entry name" value="MFS_assoc_dom"/>
</dbReference>
<dbReference type="EMBL" id="JXJN01003148">
    <property type="status" value="NOT_ANNOTATED_CDS"/>
    <property type="molecule type" value="Genomic_DNA"/>
</dbReference>
<evidence type="ECO:0000256" key="2">
    <source>
        <dbReference type="ARBA" id="ARBA00022692"/>
    </source>
</evidence>
<dbReference type="GO" id="GO:0016020">
    <property type="term" value="C:membrane"/>
    <property type="evidence" value="ECO:0007669"/>
    <property type="project" value="UniProtKB-SubCell"/>
</dbReference>
<keyword evidence="3" id="KW-1133">Transmembrane helix</keyword>
<keyword evidence="4" id="KW-0472">Membrane</keyword>
<keyword evidence="2" id="KW-0812">Transmembrane</keyword>
<comment type="subcellular location">
    <subcellularLocation>
        <location evidence="1">Membrane</location>
        <topology evidence="1">Multi-pass membrane protein</topology>
    </subcellularLocation>
</comment>
<protein>
    <recommendedName>
        <fullName evidence="5">Major facilitator superfamily associated domain-containing protein</fullName>
    </recommendedName>
</protein>
<proteinExistence type="predicted"/>
<reference evidence="7" key="1">
    <citation type="submission" date="2015-01" db="EMBL/GenBank/DDBJ databases">
        <authorList>
            <person name="Aksoy S."/>
            <person name="Warren W."/>
            <person name="Wilson R.K."/>
        </authorList>
    </citation>
    <scope>NUCLEOTIDE SEQUENCE [LARGE SCALE GENOMIC DNA]</scope>
    <source>
        <strain evidence="7">IAEA</strain>
    </source>
</reference>
<evidence type="ECO:0000259" key="5">
    <source>
        <dbReference type="Pfam" id="PF12832"/>
    </source>
</evidence>
<organism evidence="6 7">
    <name type="scientific">Glossina palpalis gambiensis</name>
    <dbReference type="NCBI Taxonomy" id="67801"/>
    <lineage>
        <taxon>Eukaryota</taxon>
        <taxon>Metazoa</taxon>
        <taxon>Ecdysozoa</taxon>
        <taxon>Arthropoda</taxon>
        <taxon>Hexapoda</taxon>
        <taxon>Insecta</taxon>
        <taxon>Pterygota</taxon>
        <taxon>Neoptera</taxon>
        <taxon>Endopterygota</taxon>
        <taxon>Diptera</taxon>
        <taxon>Brachycera</taxon>
        <taxon>Muscomorpha</taxon>
        <taxon>Hippoboscoidea</taxon>
        <taxon>Glossinidae</taxon>
        <taxon>Glossina</taxon>
    </lineage>
</organism>
<feature type="domain" description="Major facilitator superfamily associated" evidence="5">
    <location>
        <begin position="23"/>
        <end position="68"/>
    </location>
</feature>
<dbReference type="Proteomes" id="UP000092460">
    <property type="component" value="Unassembled WGS sequence"/>
</dbReference>
<dbReference type="EMBL" id="JXJN01003147">
    <property type="status" value="NOT_ANNOTATED_CDS"/>
    <property type="molecule type" value="Genomic_DNA"/>
</dbReference>
<evidence type="ECO:0000313" key="7">
    <source>
        <dbReference type="Proteomes" id="UP000092460"/>
    </source>
</evidence>
<reference evidence="6" key="2">
    <citation type="submission" date="2020-05" db="UniProtKB">
        <authorList>
            <consortium name="EnsemblMetazoa"/>
        </authorList>
    </citation>
    <scope>IDENTIFICATION</scope>
    <source>
        <strain evidence="6">IAEA</strain>
    </source>
</reference>
<evidence type="ECO:0000256" key="1">
    <source>
        <dbReference type="ARBA" id="ARBA00004141"/>
    </source>
</evidence>
<dbReference type="AlphaFoldDB" id="A0A1B0AT42"/>
<evidence type="ECO:0000256" key="4">
    <source>
        <dbReference type="ARBA" id="ARBA00023136"/>
    </source>
</evidence>
<evidence type="ECO:0000313" key="6">
    <source>
        <dbReference type="EnsemblMetazoa" id="GPPI007666-PA"/>
    </source>
</evidence>
<accession>A0A1B0AT42</accession>
<name>A0A1B0AT42_9MUSC</name>
<evidence type="ECO:0000256" key="3">
    <source>
        <dbReference type="ARBA" id="ARBA00022989"/>
    </source>
</evidence>
<sequence>MLTLYTLIKVTLKMSSSSGRNQSTTSSLLPYLTIHMQSIGLTVEEIAIIYLALPFTTFLSPPITDMIVTDGHDIRWLKICRFSVSEYWRRMYIVTKHLSFGECYEYIMQPSKYGTFNRQKPEIPGVVPSAFVMRHPDSGDIEKPLGSCEITPYLKKFKMEWMPSVIYGRNNISLPAVLSASLDPTNPVAIVKPSSSSKTNFKCLRSETRVQRMLKQSEHANG</sequence>
<dbReference type="STRING" id="67801.A0A1B0AT42"/>
<dbReference type="VEuPathDB" id="VectorBase:GPPI007666"/>
<keyword evidence="7" id="KW-1185">Reference proteome</keyword>